<evidence type="ECO:0000313" key="3">
    <source>
        <dbReference type="EnsemblMetazoa" id="XP_022643717"/>
    </source>
</evidence>
<feature type="compositionally biased region" description="Polar residues" evidence="1">
    <location>
        <begin position="859"/>
        <end position="874"/>
    </location>
</feature>
<feature type="compositionally biased region" description="Polar residues" evidence="1">
    <location>
        <begin position="772"/>
        <end position="797"/>
    </location>
</feature>
<keyword evidence="4" id="KW-1185">Reference proteome</keyword>
<keyword evidence="2" id="KW-0472">Membrane</keyword>
<name>A0A7M7J3Z4_VARDE</name>
<reference evidence="3" key="1">
    <citation type="submission" date="2021-01" db="UniProtKB">
        <authorList>
            <consortium name="EnsemblMetazoa"/>
        </authorList>
    </citation>
    <scope>IDENTIFICATION</scope>
</reference>
<accession>A0A7M7J3Z4</accession>
<feature type="region of interest" description="Disordered" evidence="1">
    <location>
        <begin position="320"/>
        <end position="345"/>
    </location>
</feature>
<feature type="region of interest" description="Disordered" evidence="1">
    <location>
        <begin position="910"/>
        <end position="951"/>
    </location>
</feature>
<dbReference type="OrthoDB" id="10579841at2759"/>
<protein>
    <submittedName>
        <fullName evidence="3">Uncharacterized protein</fullName>
    </submittedName>
</protein>
<keyword evidence="2" id="KW-1133">Transmembrane helix</keyword>
<dbReference type="GeneID" id="111242987"/>
<dbReference type="Proteomes" id="UP000594260">
    <property type="component" value="Unplaced"/>
</dbReference>
<feature type="compositionally biased region" description="Polar residues" evidence="1">
    <location>
        <begin position="932"/>
        <end position="951"/>
    </location>
</feature>
<keyword evidence="2" id="KW-0812">Transmembrane</keyword>
<evidence type="ECO:0000256" key="1">
    <source>
        <dbReference type="SAM" id="MobiDB-lite"/>
    </source>
</evidence>
<feature type="compositionally biased region" description="Low complexity" evidence="1">
    <location>
        <begin position="840"/>
        <end position="850"/>
    </location>
</feature>
<feature type="compositionally biased region" description="Polar residues" evidence="1">
    <location>
        <begin position="820"/>
        <end position="835"/>
    </location>
</feature>
<dbReference type="EnsemblMetazoa" id="XM_022787982">
    <property type="protein sequence ID" value="XP_022643717"/>
    <property type="gene ID" value="LOC111242987"/>
</dbReference>
<feature type="compositionally biased region" description="Low complexity" evidence="1">
    <location>
        <begin position="487"/>
        <end position="529"/>
    </location>
</feature>
<dbReference type="InParanoid" id="A0A7M7J3Z4"/>
<feature type="compositionally biased region" description="Basic residues" evidence="1">
    <location>
        <begin position="802"/>
        <end position="819"/>
    </location>
</feature>
<dbReference type="AlphaFoldDB" id="A0A7M7J3Z4"/>
<feature type="region of interest" description="Disordered" evidence="1">
    <location>
        <begin position="772"/>
        <end position="895"/>
    </location>
</feature>
<feature type="transmembrane region" description="Helical" evidence="2">
    <location>
        <begin position="21"/>
        <end position="38"/>
    </location>
</feature>
<sequence>MESQCRQKKISRSCNRYQHYIGQYLSTLSTALVAIALFEICLEITCEASVLFDAKNKTEYTIRIPALKKPAIFKRFSSSRKPSNNSAGDNAVLPKVGSSNLNPSIGTFPSSPSMPSLQPLSTSVVKLPRGSDVPPVSFSFSPLPFTALKGRGAVPMFKYTGPPIWARDPAAFARGQFTTGGPPSFASIISSHRHGSGHSKRTPYFAGGKLSSSKLPELESQNNLRVVVFRPYTGVERSHTANDDERLYEEPHNRHSFSGDRTRKFVEYHNGNKYKGSPVSAPSPFNDATEIQIINIPPRRGSERRRFFGSHRQIAGRPTVVRMPPSPIRGFQPTRLPPPGIVKNSPKQFIAEEKPLADGRNTYIISELDPNQPDIINKLRSTLTSSTLNNNIFNSEHQSGDLSDDWNLPLLTTKKSSSSPHFHSNVKNFNNLRNPFSISSGGLHGHSSTLEQSGPNFGSDYGSLLELQNAKQRIHSVNVFQSNSMQSNSNVHNSDSSSSSQNNYNHFSRNGNNVYSHNHQNNHYNNNNNRIPQQANKHRLVIALSGATKNSWEGSKDTPHWNAGIDDSRKISSMASGHDKTNDIQVLRTDKESKVVVPAGMIAILVPQNFGITAASDVLAGNAGNVEFDDYGQSFYESSSTTKKTVLASPAVLSDISSNSGKIEPSKSPGPPYKVDFTQGLPPNAIAKPDFLGAQIQSRMGSSADDTDSFTSANEDVSIKRTSVPIVLSASSKKQLSRKSDKKPIAVSASLSKSIELPQRVNSIRDQIHPSFQENQPETFASVRPTTSYSTSTTAHLETTRRPIHQHSAKYPRTRRPKNQTRQLSSQTQLPNDSLHNSKKLSTSTGKGSSITALPPFYSQYQTPPRQTTPSYLSNHKVRSPPTAFPPPAFDSESAGTYLPRAEALKRTLQKGHKTQGPSNNHRHHHHVPEPSRSSQTFSFHGSLQPLSAPNLSRENVVGRIGRSNRRIDSLFP</sequence>
<feature type="region of interest" description="Disordered" evidence="1">
    <location>
        <begin position="484"/>
        <end position="531"/>
    </location>
</feature>
<evidence type="ECO:0000313" key="4">
    <source>
        <dbReference type="Proteomes" id="UP000594260"/>
    </source>
</evidence>
<dbReference type="KEGG" id="vde:111242987"/>
<evidence type="ECO:0000256" key="2">
    <source>
        <dbReference type="SAM" id="Phobius"/>
    </source>
</evidence>
<organism evidence="3 4">
    <name type="scientific">Varroa destructor</name>
    <name type="common">Honeybee mite</name>
    <dbReference type="NCBI Taxonomy" id="109461"/>
    <lineage>
        <taxon>Eukaryota</taxon>
        <taxon>Metazoa</taxon>
        <taxon>Ecdysozoa</taxon>
        <taxon>Arthropoda</taxon>
        <taxon>Chelicerata</taxon>
        <taxon>Arachnida</taxon>
        <taxon>Acari</taxon>
        <taxon>Parasitiformes</taxon>
        <taxon>Mesostigmata</taxon>
        <taxon>Gamasina</taxon>
        <taxon>Dermanyssoidea</taxon>
        <taxon>Varroidae</taxon>
        <taxon>Varroa</taxon>
    </lineage>
</organism>
<proteinExistence type="predicted"/>
<dbReference type="RefSeq" id="XP_022643717.1">
    <property type="nucleotide sequence ID" value="XM_022787982.1"/>
</dbReference>